<protein>
    <recommendedName>
        <fullName evidence="16">Opsin-1</fullName>
    </recommendedName>
</protein>
<dbReference type="AlphaFoldDB" id="A0A6A6NS17"/>
<dbReference type="PANTHER" id="PTHR28286:SF2">
    <property type="entry name" value="BACTERIORHODOPSIN _OPSIN, NOPA (EUROFUNG)"/>
    <property type="match status" value="1"/>
</dbReference>
<dbReference type="PANTHER" id="PTHR28286">
    <property type="match status" value="1"/>
</dbReference>
<evidence type="ECO:0008006" key="16">
    <source>
        <dbReference type="Google" id="ProtNLM"/>
    </source>
</evidence>
<dbReference type="OrthoDB" id="10261467at2759"/>
<feature type="transmembrane region" description="Helical" evidence="12">
    <location>
        <begin position="58"/>
        <end position="77"/>
    </location>
</feature>
<dbReference type="GO" id="GO:0005886">
    <property type="term" value="C:plasma membrane"/>
    <property type="evidence" value="ECO:0007669"/>
    <property type="project" value="TreeGrafter"/>
</dbReference>
<keyword evidence="13" id="KW-0732">Signal</keyword>
<evidence type="ECO:0000256" key="13">
    <source>
        <dbReference type="SAM" id="SignalP"/>
    </source>
</evidence>
<evidence type="ECO:0000256" key="2">
    <source>
        <dbReference type="ARBA" id="ARBA00008130"/>
    </source>
</evidence>
<reference evidence="14" key="1">
    <citation type="journal article" date="2020" name="Stud. Mycol.">
        <title>101 Dothideomycetes genomes: a test case for predicting lifestyles and emergence of pathogens.</title>
        <authorList>
            <person name="Haridas S."/>
            <person name="Albert R."/>
            <person name="Binder M."/>
            <person name="Bloem J."/>
            <person name="Labutti K."/>
            <person name="Salamov A."/>
            <person name="Andreopoulos B."/>
            <person name="Baker S."/>
            <person name="Barry K."/>
            <person name="Bills G."/>
            <person name="Bluhm B."/>
            <person name="Cannon C."/>
            <person name="Castanera R."/>
            <person name="Culley D."/>
            <person name="Daum C."/>
            <person name="Ezra D."/>
            <person name="Gonzalez J."/>
            <person name="Henrissat B."/>
            <person name="Kuo A."/>
            <person name="Liang C."/>
            <person name="Lipzen A."/>
            <person name="Lutzoni F."/>
            <person name="Magnuson J."/>
            <person name="Mondo S."/>
            <person name="Nolan M."/>
            <person name="Ohm R."/>
            <person name="Pangilinan J."/>
            <person name="Park H.-J."/>
            <person name="Ramirez L."/>
            <person name="Alfaro M."/>
            <person name="Sun H."/>
            <person name="Tritt A."/>
            <person name="Yoshinaga Y."/>
            <person name="Zwiers L.-H."/>
            <person name="Turgeon B."/>
            <person name="Goodwin S."/>
            <person name="Spatafora J."/>
            <person name="Crous P."/>
            <person name="Grigoriev I."/>
        </authorList>
    </citation>
    <scope>NUCLEOTIDE SEQUENCE</scope>
    <source>
        <strain evidence="14">ATCC 16933</strain>
    </source>
</reference>
<name>A0A6A6NS17_9PEZI</name>
<feature type="region of interest" description="Disordered" evidence="11">
    <location>
        <begin position="26"/>
        <end position="48"/>
    </location>
</feature>
<feature type="transmembrane region" description="Helical" evidence="12">
    <location>
        <begin position="236"/>
        <end position="257"/>
    </location>
</feature>
<keyword evidence="4" id="KW-0716">Sensory transduction</keyword>
<evidence type="ECO:0000256" key="9">
    <source>
        <dbReference type="ARBA" id="ARBA00023136"/>
    </source>
</evidence>
<evidence type="ECO:0000256" key="3">
    <source>
        <dbReference type="ARBA" id="ARBA00022543"/>
    </source>
</evidence>
<evidence type="ECO:0000256" key="8">
    <source>
        <dbReference type="ARBA" id="ARBA00022991"/>
    </source>
</evidence>
<dbReference type="PRINTS" id="PR00251">
    <property type="entry name" value="BACTRLOPSIN"/>
</dbReference>
<dbReference type="GO" id="GO:0005216">
    <property type="term" value="F:monoatomic ion channel activity"/>
    <property type="evidence" value="ECO:0007669"/>
    <property type="project" value="InterPro"/>
</dbReference>
<keyword evidence="9 12" id="KW-0472">Membrane</keyword>
<keyword evidence="10" id="KW-0675">Receptor</keyword>
<evidence type="ECO:0000256" key="5">
    <source>
        <dbReference type="ARBA" id="ARBA00022692"/>
    </source>
</evidence>
<dbReference type="InterPro" id="IPR001425">
    <property type="entry name" value="Arc/bac/fun_rhodopsins"/>
</dbReference>
<evidence type="ECO:0000256" key="11">
    <source>
        <dbReference type="SAM" id="MobiDB-lite"/>
    </source>
</evidence>
<sequence>MLVATLLFTALSWMIPVVRTPIHPRHQHTIPTSPPINQTPSPTPLSFSPLARPQSKRIFHILTTLITLIATLSYFSMATSHAVLYHHTVVHTPVSHAPIRLTHDIYRQVFWAHYVDWALSTPLVLLDLALLAGLSGAHTLLAVVADVVMVLCGLFAALGQHGTGQRWGWFAFACVAFLAVVWQLVVNGRRVAVARGGDAGRFYQALAAYTVVVWLAYPIIWGVVSGSRRLSVDGEVIAYGVLDVLAKVVFGAVLLGAHMVTPELGVEVGGFWANGLNKEGMVRLPEEQENGG</sequence>
<feature type="transmembrane region" description="Helical" evidence="12">
    <location>
        <begin position="140"/>
        <end position="158"/>
    </location>
</feature>
<keyword evidence="5 12" id="KW-0812">Transmembrane</keyword>
<proteinExistence type="inferred from homology"/>
<dbReference type="GO" id="GO:0009881">
    <property type="term" value="F:photoreceptor activity"/>
    <property type="evidence" value="ECO:0007669"/>
    <property type="project" value="UniProtKB-KW"/>
</dbReference>
<dbReference type="EMBL" id="MU001692">
    <property type="protein sequence ID" value="KAF2454244.1"/>
    <property type="molecule type" value="Genomic_DNA"/>
</dbReference>
<dbReference type="PROSITE" id="PS00327">
    <property type="entry name" value="BACTERIAL_OPSIN_RET"/>
    <property type="match status" value="1"/>
</dbReference>
<dbReference type="Pfam" id="PF01036">
    <property type="entry name" value="Bac_rhodopsin"/>
    <property type="match status" value="1"/>
</dbReference>
<dbReference type="Proteomes" id="UP000799766">
    <property type="component" value="Unassembled WGS sequence"/>
</dbReference>
<keyword evidence="6" id="KW-0681">Retinal protein</keyword>
<evidence type="ECO:0000256" key="10">
    <source>
        <dbReference type="ARBA" id="ARBA00023170"/>
    </source>
</evidence>
<dbReference type="GO" id="GO:0007602">
    <property type="term" value="P:phototransduction"/>
    <property type="evidence" value="ECO:0007669"/>
    <property type="project" value="UniProtKB-KW"/>
</dbReference>
<feature type="chain" id="PRO_5025356712" description="Opsin-1" evidence="13">
    <location>
        <begin position="21"/>
        <end position="292"/>
    </location>
</feature>
<dbReference type="Gene3D" id="1.20.1070.10">
    <property type="entry name" value="Rhodopsin 7-helix transmembrane proteins"/>
    <property type="match status" value="1"/>
</dbReference>
<dbReference type="SUPFAM" id="SSF81321">
    <property type="entry name" value="Family A G protein-coupled receptor-like"/>
    <property type="match status" value="1"/>
</dbReference>
<evidence type="ECO:0000256" key="4">
    <source>
        <dbReference type="ARBA" id="ARBA00022606"/>
    </source>
</evidence>
<evidence type="ECO:0000256" key="6">
    <source>
        <dbReference type="ARBA" id="ARBA00022925"/>
    </source>
</evidence>
<comment type="subcellular location">
    <subcellularLocation>
        <location evidence="1">Membrane</location>
        <topology evidence="1">Multi-pass membrane protein</topology>
    </subcellularLocation>
</comment>
<comment type="similarity">
    <text evidence="2">Belongs to the archaeal/bacterial/fungal opsin family.</text>
</comment>
<accession>A0A6A6NS17</accession>
<keyword evidence="3" id="KW-0600">Photoreceptor protein</keyword>
<feature type="transmembrane region" description="Helical" evidence="12">
    <location>
        <begin position="167"/>
        <end position="186"/>
    </location>
</feature>
<evidence type="ECO:0000256" key="12">
    <source>
        <dbReference type="SAM" id="Phobius"/>
    </source>
</evidence>
<organism evidence="14 15">
    <name type="scientific">Lineolata rhizophorae</name>
    <dbReference type="NCBI Taxonomy" id="578093"/>
    <lineage>
        <taxon>Eukaryota</taxon>
        <taxon>Fungi</taxon>
        <taxon>Dikarya</taxon>
        <taxon>Ascomycota</taxon>
        <taxon>Pezizomycotina</taxon>
        <taxon>Dothideomycetes</taxon>
        <taxon>Dothideomycetes incertae sedis</taxon>
        <taxon>Lineolatales</taxon>
        <taxon>Lineolataceae</taxon>
        <taxon>Lineolata</taxon>
    </lineage>
</organism>
<keyword evidence="15" id="KW-1185">Reference proteome</keyword>
<feature type="transmembrane region" description="Helical" evidence="12">
    <location>
        <begin position="206"/>
        <end position="224"/>
    </location>
</feature>
<dbReference type="GO" id="GO:0005783">
    <property type="term" value="C:endoplasmic reticulum"/>
    <property type="evidence" value="ECO:0007669"/>
    <property type="project" value="TreeGrafter"/>
</dbReference>
<dbReference type="SMART" id="SM01021">
    <property type="entry name" value="Bac_rhodopsin"/>
    <property type="match status" value="1"/>
</dbReference>
<gene>
    <name evidence="14" type="ORF">BDY21DRAFT_107772</name>
</gene>
<feature type="compositionally biased region" description="Polar residues" evidence="11">
    <location>
        <begin position="29"/>
        <end position="38"/>
    </location>
</feature>
<keyword evidence="7 12" id="KW-1133">Transmembrane helix</keyword>
<evidence type="ECO:0000256" key="1">
    <source>
        <dbReference type="ARBA" id="ARBA00004141"/>
    </source>
</evidence>
<feature type="signal peptide" evidence="13">
    <location>
        <begin position="1"/>
        <end position="20"/>
    </location>
</feature>
<evidence type="ECO:0000313" key="15">
    <source>
        <dbReference type="Proteomes" id="UP000799766"/>
    </source>
</evidence>
<evidence type="ECO:0000313" key="14">
    <source>
        <dbReference type="EMBL" id="KAF2454244.1"/>
    </source>
</evidence>
<evidence type="ECO:0000256" key="7">
    <source>
        <dbReference type="ARBA" id="ARBA00022989"/>
    </source>
</evidence>
<keyword evidence="8" id="KW-0157">Chromophore</keyword>
<dbReference type="InterPro" id="IPR018229">
    <property type="entry name" value="Rhodopsin_retinal_BS"/>
</dbReference>